<dbReference type="Gene3D" id="3.30.710.10">
    <property type="entry name" value="Potassium Channel Kv1.1, Chain A"/>
    <property type="match status" value="1"/>
</dbReference>
<dbReference type="Pfam" id="PF00651">
    <property type="entry name" value="BTB"/>
    <property type="match status" value="1"/>
</dbReference>
<feature type="domain" description="BTB" evidence="1">
    <location>
        <begin position="29"/>
        <end position="96"/>
    </location>
</feature>
<organism evidence="2 3">
    <name type="scientific">Pinctada imbricata</name>
    <name type="common">Atlantic pearl-oyster</name>
    <name type="synonym">Pinctada martensii</name>
    <dbReference type="NCBI Taxonomy" id="66713"/>
    <lineage>
        <taxon>Eukaryota</taxon>
        <taxon>Metazoa</taxon>
        <taxon>Spiralia</taxon>
        <taxon>Lophotrochozoa</taxon>
        <taxon>Mollusca</taxon>
        <taxon>Bivalvia</taxon>
        <taxon>Autobranchia</taxon>
        <taxon>Pteriomorphia</taxon>
        <taxon>Pterioida</taxon>
        <taxon>Pterioidea</taxon>
        <taxon>Pteriidae</taxon>
        <taxon>Pinctada</taxon>
    </lineage>
</organism>
<keyword evidence="3" id="KW-1185">Reference proteome</keyword>
<protein>
    <recommendedName>
        <fullName evidence="1">BTB domain-containing protein</fullName>
    </recommendedName>
</protein>
<proteinExistence type="predicted"/>
<reference evidence="2" key="1">
    <citation type="submission" date="2019-08" db="EMBL/GenBank/DDBJ databases">
        <title>The improved chromosome-level genome for the pearl oyster Pinctada fucata martensii using PacBio sequencing and Hi-C.</title>
        <authorList>
            <person name="Zheng Z."/>
        </authorList>
    </citation>
    <scope>NUCLEOTIDE SEQUENCE</scope>
    <source>
        <strain evidence="2">ZZ-2019</strain>
        <tissue evidence="2">Adductor muscle</tissue>
    </source>
</reference>
<dbReference type="PANTHER" id="PTHR45774">
    <property type="entry name" value="BTB/POZ DOMAIN-CONTAINING"/>
    <property type="match status" value="1"/>
</dbReference>
<dbReference type="SMART" id="SM00225">
    <property type="entry name" value="BTB"/>
    <property type="match status" value="1"/>
</dbReference>
<name>A0AA88Y1W2_PINIB</name>
<dbReference type="InterPro" id="IPR000210">
    <property type="entry name" value="BTB/POZ_dom"/>
</dbReference>
<dbReference type="Pfam" id="PF07707">
    <property type="entry name" value="BACK"/>
    <property type="match status" value="1"/>
</dbReference>
<evidence type="ECO:0000313" key="2">
    <source>
        <dbReference type="EMBL" id="KAK3087663.1"/>
    </source>
</evidence>
<dbReference type="Gene3D" id="1.25.40.420">
    <property type="match status" value="1"/>
</dbReference>
<dbReference type="PANTHER" id="PTHR45774:SF3">
    <property type="entry name" value="BTB (POZ) DOMAIN-CONTAINING 2B-RELATED"/>
    <property type="match status" value="1"/>
</dbReference>
<dbReference type="InterPro" id="IPR011333">
    <property type="entry name" value="SKP1/BTB/POZ_sf"/>
</dbReference>
<dbReference type="InterPro" id="IPR011705">
    <property type="entry name" value="BACK"/>
</dbReference>
<dbReference type="SUPFAM" id="SSF54695">
    <property type="entry name" value="POZ domain"/>
    <property type="match status" value="1"/>
</dbReference>
<evidence type="ECO:0000313" key="3">
    <source>
        <dbReference type="Proteomes" id="UP001186944"/>
    </source>
</evidence>
<dbReference type="EMBL" id="VSWD01000011">
    <property type="protein sequence ID" value="KAK3087663.1"/>
    <property type="molecule type" value="Genomic_DNA"/>
</dbReference>
<gene>
    <name evidence="2" type="ORF">FSP39_008900</name>
</gene>
<sequence length="436" mass="49350">MAESSGQSWQNGRSISECLEYMWTNEIACDVTFVVGKSRVEMHAHKTILIGRSPVFQSIFDGYIPEKGTIAIQDIGERPFKLFLRYLYTDEVSFPDDCVLPLLYTAKKYNVDSLADVCREILIRKLNGSNACAVLEKISTVSDEKGLKKICINAIDHTTPHSEFSKLSRSSVQHILETEHLSLPEETIYELVMSWTDEQCRLTGLAIHDLNRRKVLEDMTGKIRFPVMDCKYFAENVASRDILTDREKVIIFQSLSTGKDQCSPDFIHRRRRSRFKKRETLDYTDINLNTCLPLSFKTSSTLLLHGVTIPSDSSTRFRQANLALNAHLTLLKKNQILCICPVLPSSYSSHEYLLDPPLHLLPQQSYSVRLNIIKDDDDDSKLKTTKSSATFVKFTDPLVQGSCKIAGLVVSETNNGTTQTENPKLERALSSNSAFY</sequence>
<accession>A0AA88Y1W2</accession>
<dbReference type="AlphaFoldDB" id="A0AA88Y1W2"/>
<dbReference type="PROSITE" id="PS50097">
    <property type="entry name" value="BTB"/>
    <property type="match status" value="1"/>
</dbReference>
<evidence type="ECO:0000259" key="1">
    <source>
        <dbReference type="PROSITE" id="PS50097"/>
    </source>
</evidence>
<comment type="caution">
    <text evidence="2">The sequence shown here is derived from an EMBL/GenBank/DDBJ whole genome shotgun (WGS) entry which is preliminary data.</text>
</comment>
<dbReference type="Proteomes" id="UP001186944">
    <property type="component" value="Unassembled WGS sequence"/>
</dbReference>